<dbReference type="InterPro" id="IPR008201">
    <property type="entry name" value="HepT-like"/>
</dbReference>
<reference evidence="7 8" key="1">
    <citation type="submission" date="2018-08" db="EMBL/GenBank/DDBJ databases">
        <title>A genome reference for cultivated species of the human gut microbiota.</title>
        <authorList>
            <person name="Zou Y."/>
            <person name="Xue W."/>
            <person name="Luo G."/>
        </authorList>
    </citation>
    <scope>NUCLEOTIDE SEQUENCE [LARGE SCALE GENOMIC DNA]</scope>
    <source>
        <strain evidence="7 8">AF43-2</strain>
    </source>
</reference>
<evidence type="ECO:0000256" key="5">
    <source>
        <dbReference type="ARBA" id="ARBA00022801"/>
    </source>
</evidence>
<name>A0A3R6FH13_9BACT</name>
<keyword evidence="2" id="KW-1277">Toxin-antitoxin system</keyword>
<keyword evidence="4" id="KW-0547">Nucleotide-binding</keyword>
<keyword evidence="3" id="KW-0540">Nuclease</keyword>
<keyword evidence="1" id="KW-0597">Phosphoprotein</keyword>
<comment type="caution">
    <text evidence="6">The sequence shown here is derived from an EMBL/GenBank/DDBJ whole genome shotgun (WGS) entry which is preliminary data.</text>
</comment>
<reference evidence="6 9" key="2">
    <citation type="submission" date="2019-08" db="EMBL/GenBank/DDBJ databases">
        <title>In-depth cultivation of the pig gut microbiome towards novel bacterial diversity and tailored functional studies.</title>
        <authorList>
            <person name="Wylensek D."/>
            <person name="Hitch T.C.A."/>
            <person name="Clavel T."/>
        </authorList>
    </citation>
    <scope>NUCLEOTIDE SEQUENCE [LARGE SCALE GENOMIC DNA]</scope>
    <source>
        <strain evidence="6 9">LKV-178-WT-2C</strain>
    </source>
</reference>
<evidence type="ECO:0000256" key="1">
    <source>
        <dbReference type="ARBA" id="ARBA00022553"/>
    </source>
</evidence>
<dbReference type="PANTHER" id="PTHR34139:SF1">
    <property type="entry name" value="RNASE MJ1380-RELATED"/>
    <property type="match status" value="1"/>
</dbReference>
<accession>A0A3R6FH13</accession>
<dbReference type="AlphaFoldDB" id="A0A3R6FH13"/>
<dbReference type="Proteomes" id="UP000284562">
    <property type="component" value="Unassembled WGS sequence"/>
</dbReference>
<evidence type="ECO:0000313" key="9">
    <source>
        <dbReference type="Proteomes" id="UP000450161"/>
    </source>
</evidence>
<dbReference type="EMBL" id="QRNN01000028">
    <property type="protein sequence ID" value="RHK48364.1"/>
    <property type="molecule type" value="Genomic_DNA"/>
</dbReference>
<proteinExistence type="predicted"/>
<evidence type="ECO:0000256" key="2">
    <source>
        <dbReference type="ARBA" id="ARBA00022649"/>
    </source>
</evidence>
<evidence type="ECO:0000313" key="6">
    <source>
        <dbReference type="EMBL" id="MST78120.1"/>
    </source>
</evidence>
<dbReference type="GO" id="GO:0000166">
    <property type="term" value="F:nucleotide binding"/>
    <property type="evidence" value="ECO:0007669"/>
    <property type="project" value="UniProtKB-KW"/>
</dbReference>
<dbReference type="InterPro" id="IPR051813">
    <property type="entry name" value="HepT_RNase_toxin"/>
</dbReference>
<evidence type="ECO:0000313" key="7">
    <source>
        <dbReference type="EMBL" id="RHK48364.1"/>
    </source>
</evidence>
<dbReference type="GO" id="GO:0110001">
    <property type="term" value="C:toxin-antitoxin complex"/>
    <property type="evidence" value="ECO:0007669"/>
    <property type="project" value="InterPro"/>
</dbReference>
<dbReference type="GO" id="GO:0004540">
    <property type="term" value="F:RNA nuclease activity"/>
    <property type="evidence" value="ECO:0007669"/>
    <property type="project" value="InterPro"/>
</dbReference>
<dbReference type="Proteomes" id="UP000450161">
    <property type="component" value="Unassembled WGS sequence"/>
</dbReference>
<keyword evidence="5" id="KW-0378">Hydrolase</keyword>
<gene>
    <name evidence="7" type="ORF">DW064_08215</name>
    <name evidence="6" type="ORF">FYJ72_10635</name>
</gene>
<dbReference type="PANTHER" id="PTHR34139">
    <property type="entry name" value="UPF0331 PROTEIN MJ0127"/>
    <property type="match status" value="1"/>
</dbReference>
<evidence type="ECO:0000313" key="8">
    <source>
        <dbReference type="Proteomes" id="UP000284562"/>
    </source>
</evidence>
<organism evidence="6 9">
    <name type="scientific">Segatella copri</name>
    <dbReference type="NCBI Taxonomy" id="165179"/>
    <lineage>
        <taxon>Bacteria</taxon>
        <taxon>Pseudomonadati</taxon>
        <taxon>Bacteroidota</taxon>
        <taxon>Bacteroidia</taxon>
        <taxon>Bacteroidales</taxon>
        <taxon>Prevotellaceae</taxon>
        <taxon>Segatella</taxon>
    </lineage>
</organism>
<evidence type="ECO:0000256" key="4">
    <source>
        <dbReference type="ARBA" id="ARBA00022741"/>
    </source>
</evidence>
<protein>
    <submittedName>
        <fullName evidence="6">DUF86 domain-containing protein</fullName>
    </submittedName>
</protein>
<dbReference type="GO" id="GO:0016787">
    <property type="term" value="F:hydrolase activity"/>
    <property type="evidence" value="ECO:0007669"/>
    <property type="project" value="UniProtKB-KW"/>
</dbReference>
<dbReference type="Pfam" id="PF01934">
    <property type="entry name" value="HepT-like"/>
    <property type="match status" value="1"/>
</dbReference>
<evidence type="ECO:0000256" key="3">
    <source>
        <dbReference type="ARBA" id="ARBA00022722"/>
    </source>
</evidence>
<sequence length="141" mass="16696">MALCVRMLRRVWNEIKSWYMRELVRDKGRLEDIVEYSSNVLKIIDGIDFEEFSSNILVYFATMKNVEIVGEAAYMLTKEFKASHPEIPWKQVEGMRHVLVHGYSQVLPRILWATAKENIPEIKAQVEKYLNEIDWEHYCGE</sequence>
<dbReference type="EMBL" id="VUNF01000021">
    <property type="protein sequence ID" value="MST78120.1"/>
    <property type="molecule type" value="Genomic_DNA"/>
</dbReference>